<keyword evidence="1" id="KW-0547">Nucleotide-binding</keyword>
<dbReference type="Proteomes" id="UP000438699">
    <property type="component" value="Unassembled WGS sequence"/>
</dbReference>
<dbReference type="OrthoDB" id="9809450at2"/>
<gene>
    <name evidence="4" type="ORF">F8A88_05105</name>
</gene>
<dbReference type="InterPro" id="IPR027417">
    <property type="entry name" value="P-loop_NTPase"/>
</dbReference>
<organism evidence="4 5">
    <name type="scientific">Pseudodesulfovibrio senegalensis</name>
    <dbReference type="NCBI Taxonomy" id="1721087"/>
    <lineage>
        <taxon>Bacteria</taxon>
        <taxon>Pseudomonadati</taxon>
        <taxon>Thermodesulfobacteriota</taxon>
        <taxon>Desulfovibrionia</taxon>
        <taxon>Desulfovibrionales</taxon>
        <taxon>Desulfovibrionaceae</taxon>
    </lineage>
</organism>
<dbReference type="EMBL" id="WAIE01000001">
    <property type="protein sequence ID" value="KAB1443619.1"/>
    <property type="molecule type" value="Genomic_DNA"/>
</dbReference>
<dbReference type="SMART" id="SM00382">
    <property type="entry name" value="AAA"/>
    <property type="match status" value="1"/>
</dbReference>
<proteinExistence type="predicted"/>
<dbReference type="GO" id="GO:0005524">
    <property type="term" value="F:ATP binding"/>
    <property type="evidence" value="ECO:0007669"/>
    <property type="project" value="UniProtKB-KW"/>
</dbReference>
<dbReference type="GO" id="GO:0016887">
    <property type="term" value="F:ATP hydrolysis activity"/>
    <property type="evidence" value="ECO:0007669"/>
    <property type="project" value="InterPro"/>
</dbReference>
<dbReference type="SUPFAM" id="SSF52540">
    <property type="entry name" value="P-loop containing nucleoside triphosphate hydrolases"/>
    <property type="match status" value="1"/>
</dbReference>
<dbReference type="AlphaFoldDB" id="A0A6N6N8R1"/>
<dbReference type="PANTHER" id="PTHR43423:SF1">
    <property type="entry name" value="ABC TRANSPORTER I FAMILY MEMBER 17"/>
    <property type="match status" value="1"/>
</dbReference>
<name>A0A6N6N8R1_9BACT</name>
<dbReference type="InterPro" id="IPR003439">
    <property type="entry name" value="ABC_transporter-like_ATP-bd"/>
</dbReference>
<keyword evidence="2 4" id="KW-0067">ATP-binding</keyword>
<protein>
    <submittedName>
        <fullName evidence="4">ATP-binding cassette domain-containing protein</fullName>
    </submittedName>
</protein>
<evidence type="ECO:0000256" key="2">
    <source>
        <dbReference type="ARBA" id="ARBA00022840"/>
    </source>
</evidence>
<evidence type="ECO:0000313" key="5">
    <source>
        <dbReference type="Proteomes" id="UP000438699"/>
    </source>
</evidence>
<dbReference type="PANTHER" id="PTHR43423">
    <property type="entry name" value="ABC TRANSPORTER I FAMILY MEMBER 17"/>
    <property type="match status" value="1"/>
</dbReference>
<evidence type="ECO:0000256" key="1">
    <source>
        <dbReference type="ARBA" id="ARBA00022741"/>
    </source>
</evidence>
<feature type="domain" description="ABC transporter" evidence="3">
    <location>
        <begin position="7"/>
        <end position="225"/>
    </location>
</feature>
<dbReference type="RefSeq" id="WP_151149992.1">
    <property type="nucleotide sequence ID" value="NZ_WAIE01000001.1"/>
</dbReference>
<dbReference type="Gene3D" id="3.40.50.300">
    <property type="entry name" value="P-loop containing nucleotide triphosphate hydrolases"/>
    <property type="match status" value="1"/>
</dbReference>
<keyword evidence="5" id="KW-1185">Reference proteome</keyword>
<reference evidence="4 5" key="1">
    <citation type="journal article" date="2017" name="Int. J. Syst. Evol. Microbiol.">
        <title>Desulfovibrio senegalensis sp. nov., a mesophilic sulfate reducer isolated from marine sediment.</title>
        <authorList>
            <person name="Thioye A."/>
            <person name="Gam Z.B.A."/>
            <person name="Mbengue M."/>
            <person name="Cayol J.L."/>
            <person name="Joseph-Bartoli M."/>
            <person name="Toure-Kane C."/>
            <person name="Labat M."/>
        </authorList>
    </citation>
    <scope>NUCLEOTIDE SEQUENCE [LARGE SCALE GENOMIC DNA]</scope>
    <source>
        <strain evidence="4 5">DSM 101509</strain>
    </source>
</reference>
<accession>A0A6N6N8R1</accession>
<dbReference type="Pfam" id="PF00005">
    <property type="entry name" value="ABC_tran"/>
    <property type="match status" value="1"/>
</dbReference>
<dbReference type="InterPro" id="IPR003593">
    <property type="entry name" value="AAA+_ATPase"/>
</dbReference>
<comment type="caution">
    <text evidence="4">The sequence shown here is derived from an EMBL/GenBank/DDBJ whole genome shotgun (WGS) entry which is preliminary data.</text>
</comment>
<evidence type="ECO:0000313" key="4">
    <source>
        <dbReference type="EMBL" id="KAB1443619.1"/>
    </source>
</evidence>
<evidence type="ECO:0000259" key="3">
    <source>
        <dbReference type="PROSITE" id="PS50893"/>
    </source>
</evidence>
<sequence length="225" mass="24976">MTTHPLCEIRDIRHSFGSRTVLDIKHLSIEAGDILGISGPNGCGKSTLLNMLAFLEKPDSGNVLFEGVPYGITPNSVHRKICLLGQEPYLLKRSVRANVGYGLKVRNADQTDARIRESLRMVGLDEDDFLRRMWHELSGGEAQRVALAARLALRPMLLLLDEPTANLDAKSAQTVRNAATEMKNRHGTSLVIVSHDIKWLQSVSTHVIFMERGRIVETTNPTNEA</sequence>
<dbReference type="PROSITE" id="PS50893">
    <property type="entry name" value="ABC_TRANSPORTER_2"/>
    <property type="match status" value="1"/>
</dbReference>